<dbReference type="SUPFAM" id="SSF49472">
    <property type="entry name" value="Transthyretin (synonym: prealbumin)"/>
    <property type="match status" value="1"/>
</dbReference>
<evidence type="ECO:0000259" key="1">
    <source>
        <dbReference type="SMART" id="SM00095"/>
    </source>
</evidence>
<dbReference type="Proteomes" id="UP000570288">
    <property type="component" value="Unassembled WGS sequence"/>
</dbReference>
<dbReference type="GO" id="GO:0005615">
    <property type="term" value="C:extracellular space"/>
    <property type="evidence" value="ECO:0007669"/>
    <property type="project" value="TreeGrafter"/>
</dbReference>
<dbReference type="Pfam" id="PF00576">
    <property type="entry name" value="Transthyretin"/>
    <property type="match status" value="1"/>
</dbReference>
<dbReference type="PANTHER" id="PTHR10395:SF12">
    <property type="entry name" value="TRANSTHYRETIN"/>
    <property type="match status" value="1"/>
</dbReference>
<dbReference type="InterPro" id="IPR036817">
    <property type="entry name" value="Transthyretin/HIU_hydrolase_sf"/>
</dbReference>
<feature type="non-terminal residue" evidence="2">
    <location>
        <position position="107"/>
    </location>
</feature>
<keyword evidence="3" id="KW-1185">Reference proteome</keyword>
<reference evidence="2 3" key="1">
    <citation type="submission" date="2019-09" db="EMBL/GenBank/DDBJ databases">
        <title>Bird 10,000 Genomes (B10K) Project - Family phase.</title>
        <authorList>
            <person name="Zhang G."/>
        </authorList>
    </citation>
    <scope>NUCLEOTIDE SEQUENCE [LARGE SCALE GENOMIC DNA]</scope>
    <source>
        <strain evidence="2">B10K-DU-002-81</strain>
    </source>
</reference>
<feature type="domain" description="Transthyretin/hydroxyisourate hydrolase" evidence="1">
    <location>
        <begin position="30"/>
        <end position="107"/>
    </location>
</feature>
<protein>
    <submittedName>
        <fullName evidence="2">TTHY protein</fullName>
    </submittedName>
</protein>
<dbReference type="GO" id="GO:0070324">
    <property type="term" value="F:thyroid hormone binding"/>
    <property type="evidence" value="ECO:0007669"/>
    <property type="project" value="TreeGrafter"/>
</dbReference>
<proteinExistence type="predicted"/>
<dbReference type="SMART" id="SM00095">
    <property type="entry name" value="TR_THY"/>
    <property type="match status" value="1"/>
</dbReference>
<dbReference type="PANTHER" id="PTHR10395">
    <property type="entry name" value="URICASE AND TRANSTHYRETIN-RELATED"/>
    <property type="match status" value="1"/>
</dbReference>
<organism evidence="2 3">
    <name type="scientific">Oxylabes madagascariensis</name>
    <name type="common">white-throated Oxylabes</name>
    <dbReference type="NCBI Taxonomy" id="98144"/>
    <lineage>
        <taxon>Eukaryota</taxon>
        <taxon>Metazoa</taxon>
        <taxon>Chordata</taxon>
        <taxon>Craniata</taxon>
        <taxon>Vertebrata</taxon>
        <taxon>Euteleostomi</taxon>
        <taxon>Archelosauria</taxon>
        <taxon>Archosauria</taxon>
        <taxon>Dinosauria</taxon>
        <taxon>Saurischia</taxon>
        <taxon>Theropoda</taxon>
        <taxon>Coelurosauria</taxon>
        <taxon>Aves</taxon>
        <taxon>Neognathae</taxon>
        <taxon>Neoaves</taxon>
        <taxon>Telluraves</taxon>
        <taxon>Australaves</taxon>
        <taxon>Passeriformes</taxon>
        <taxon>Sylvioidea</taxon>
        <taxon>Timaliidae</taxon>
        <taxon>Oxylabes</taxon>
    </lineage>
</organism>
<dbReference type="AlphaFoldDB" id="A0A7L2QXN3"/>
<feature type="non-terminal residue" evidence="2">
    <location>
        <position position="1"/>
    </location>
</feature>
<dbReference type="PROSITE" id="PS00768">
    <property type="entry name" value="TRANSTHYRETIN_1"/>
    <property type="match status" value="1"/>
</dbReference>
<evidence type="ECO:0000313" key="2">
    <source>
        <dbReference type="EMBL" id="NXS01592.1"/>
    </source>
</evidence>
<dbReference type="GO" id="GO:0006144">
    <property type="term" value="P:purine nucleobase metabolic process"/>
    <property type="evidence" value="ECO:0007669"/>
    <property type="project" value="TreeGrafter"/>
</dbReference>
<name>A0A7L2QXN3_9PASS</name>
<dbReference type="EMBL" id="VYZR01096060">
    <property type="protein sequence ID" value="NXS01592.1"/>
    <property type="molecule type" value="Genomic_DNA"/>
</dbReference>
<gene>
    <name evidence="2" type="primary">Ttr_1</name>
    <name evidence="2" type="ORF">OXYMAD_R00597</name>
</gene>
<dbReference type="OrthoDB" id="10265230at2759"/>
<comment type="caution">
    <text evidence="2">The sequence shown here is derived from an EMBL/GenBank/DDBJ whole genome shotgun (WGS) entry which is preliminary data.</text>
</comment>
<evidence type="ECO:0000313" key="3">
    <source>
        <dbReference type="Proteomes" id="UP000570288"/>
    </source>
</evidence>
<accession>A0A7L2QXN3</accession>
<sequence>FLWEKVFAGLVKSSCTISLPFPKVSHGSVDSKCPLMVKVLDAVRGSPASDVTVKIFNHYRETTEYGEIHELTTEEQFFVEGKYMVKFETSSYWKALGLSAFHEYADV</sequence>
<dbReference type="Gene3D" id="2.60.40.180">
    <property type="entry name" value="Transthyretin/hydroxyisourate hydrolase domain"/>
    <property type="match status" value="1"/>
</dbReference>
<dbReference type="InterPro" id="IPR023416">
    <property type="entry name" value="Transthyretin/HIU_hydrolase_d"/>
</dbReference>
<dbReference type="InterPro" id="IPR023418">
    <property type="entry name" value="Thyroxine_BS"/>
</dbReference>